<comment type="catalytic activity">
    <reaction evidence="5">
        <text>ATP + H2O = ADP + phosphate + H(+)</text>
        <dbReference type="Rhea" id="RHEA:13065"/>
        <dbReference type="ChEBI" id="CHEBI:15377"/>
        <dbReference type="ChEBI" id="CHEBI:15378"/>
        <dbReference type="ChEBI" id="CHEBI:30616"/>
        <dbReference type="ChEBI" id="CHEBI:43474"/>
        <dbReference type="ChEBI" id="CHEBI:456216"/>
        <dbReference type="EC" id="3.6.4.13"/>
    </reaction>
</comment>
<feature type="domain" description="Helicase ATP-binding" evidence="7">
    <location>
        <begin position="563"/>
        <end position="753"/>
    </location>
</feature>
<keyword evidence="3 5" id="KW-0067">ATP-binding</keyword>
<keyword evidence="2 5" id="KW-0378">Hydrolase</keyword>
<evidence type="ECO:0000256" key="6">
    <source>
        <dbReference type="SAM" id="MobiDB-lite"/>
    </source>
</evidence>
<comment type="function">
    <text evidence="5">RNA helicase.</text>
</comment>
<dbReference type="Proteomes" id="UP001530400">
    <property type="component" value="Unassembled WGS sequence"/>
</dbReference>
<dbReference type="AlphaFoldDB" id="A0ABD3N3C2"/>
<dbReference type="GO" id="GO:0016787">
    <property type="term" value="F:hydrolase activity"/>
    <property type="evidence" value="ECO:0007669"/>
    <property type="project" value="UniProtKB-KW"/>
</dbReference>
<feature type="domain" description="Helicase C-terminal" evidence="8">
    <location>
        <begin position="794"/>
        <end position="954"/>
    </location>
</feature>
<dbReference type="GO" id="GO:0005524">
    <property type="term" value="F:ATP binding"/>
    <property type="evidence" value="ECO:0007669"/>
    <property type="project" value="UniProtKB-UniRule"/>
</dbReference>
<evidence type="ECO:0000256" key="2">
    <source>
        <dbReference type="ARBA" id="ARBA00022801"/>
    </source>
</evidence>
<feature type="region of interest" description="Disordered" evidence="6">
    <location>
        <begin position="1"/>
        <end position="21"/>
    </location>
</feature>
<dbReference type="CDD" id="cd17960">
    <property type="entry name" value="DEADc_DDX55"/>
    <property type="match status" value="1"/>
</dbReference>
<keyword evidence="4 5" id="KW-0694">RNA-binding</keyword>
<dbReference type="EC" id="3.6.4.13" evidence="5"/>
<dbReference type="InterPro" id="IPR001650">
    <property type="entry name" value="Helicase_C-like"/>
</dbReference>
<keyword evidence="10" id="KW-1185">Reference proteome</keyword>
<dbReference type="SMART" id="SM00487">
    <property type="entry name" value="DEXDc"/>
    <property type="match status" value="1"/>
</dbReference>
<dbReference type="PANTHER" id="PTHR24031">
    <property type="entry name" value="RNA HELICASE"/>
    <property type="match status" value="1"/>
</dbReference>
<feature type="compositionally biased region" description="Polar residues" evidence="6">
    <location>
        <begin position="375"/>
        <end position="384"/>
    </location>
</feature>
<feature type="compositionally biased region" description="Basic residues" evidence="6">
    <location>
        <begin position="499"/>
        <end position="508"/>
    </location>
</feature>
<accession>A0ABD3N3C2</accession>
<dbReference type="Gene3D" id="3.40.50.300">
    <property type="entry name" value="P-loop containing nucleotide triphosphate hydrolases"/>
    <property type="match status" value="2"/>
</dbReference>
<feature type="region of interest" description="Disordered" evidence="6">
    <location>
        <begin position="58"/>
        <end position="106"/>
    </location>
</feature>
<feature type="compositionally biased region" description="Polar residues" evidence="6">
    <location>
        <begin position="418"/>
        <end position="427"/>
    </location>
</feature>
<protein>
    <recommendedName>
        <fullName evidence="5">ATP-dependent RNA helicase</fullName>
        <ecNumber evidence="5">3.6.4.13</ecNumber>
    </recommendedName>
</protein>
<dbReference type="PROSITE" id="PS51192">
    <property type="entry name" value="HELICASE_ATP_BIND_1"/>
    <property type="match status" value="1"/>
</dbReference>
<comment type="similarity">
    <text evidence="5">Belongs to the DEAD box helicase family.</text>
</comment>
<reference evidence="9 10" key="1">
    <citation type="submission" date="2024-10" db="EMBL/GenBank/DDBJ databases">
        <title>Updated reference genomes for cyclostephanoid diatoms.</title>
        <authorList>
            <person name="Roberts W.R."/>
            <person name="Alverson A.J."/>
        </authorList>
    </citation>
    <scope>NUCLEOTIDE SEQUENCE [LARGE SCALE GENOMIC DNA]</scope>
    <source>
        <strain evidence="9 10">AJA010-31</strain>
    </source>
</reference>
<organism evidence="9 10">
    <name type="scientific">Cyclotella atomus</name>
    <dbReference type="NCBI Taxonomy" id="382360"/>
    <lineage>
        <taxon>Eukaryota</taxon>
        <taxon>Sar</taxon>
        <taxon>Stramenopiles</taxon>
        <taxon>Ochrophyta</taxon>
        <taxon>Bacillariophyta</taxon>
        <taxon>Coscinodiscophyceae</taxon>
        <taxon>Thalassiosirophycidae</taxon>
        <taxon>Stephanodiscales</taxon>
        <taxon>Stephanodiscaceae</taxon>
        <taxon>Cyclotella</taxon>
    </lineage>
</organism>
<dbReference type="CDD" id="cd18787">
    <property type="entry name" value="SF2_C_DEAD"/>
    <property type="match status" value="1"/>
</dbReference>
<dbReference type="EMBL" id="JALLPJ020001316">
    <property type="protein sequence ID" value="KAL3770252.1"/>
    <property type="molecule type" value="Genomic_DNA"/>
</dbReference>
<comment type="domain">
    <text evidence="5">The Q motif is unique to and characteristic of the DEAD box family of RNA helicases and controls ATP binding and hydrolysis.</text>
</comment>
<sequence>MMTADERKLMKSSHRQLEEIIKDPTAKWDDIRKAMKAHGTGACTNAALVRALSSRVGSASRLSGRDVPPPAARTAASPSPSNTDKLTNSTSKLSDDPGEDLGASNQEGNWIDCETHYIPTFQVPLASTDTGVEKSRKLAVRRGSLSSLASTTPSVNLMDFGVDHFAELDSDSSTARDELVSRTSFVSNYSCETDGFMGWKRNDSKSSLSDATNLSMYCDEEGFLTWDVSASARVAAAEAEKIATELASPNSEYSKEERRKSWRIEDYEGNEGFNESTATLASTNSKTSNFLSSLRGLSRDKADQIYSDLSNSDPFWRKYTPVSISKTSQENPKHATTELDNDVRKALLNLRRSNHDRDETEEQTDNQPKEPLPTKLSSLQTLFNGLSVEGNKSNPRKGKERRRSTIDLPLPLEDETPKQSVCPSSFHASDDKRKAIWINRSDGDVDIDKEASTQNSHQRQTSSKVIMGKQKQKQKKRVRAENEQDHAEVEPNNTSINPHPKRRNRKRSNSNSSNSSQHKTNKETDVTNQFSSIQPPLSAPILSFLSTPPYNFPTMTPVQATTIPLFLTHHDVFVRAVTGSGKTLAFVIPVVEMILRRTVLLKRSQVGALILEPTRELARQTYSVCKDLCTACGMNEPLLLVGGGNSNNDKNKGGVSATSQDLHNFQKLSSDIVIGTPGRVEDVLTRYDNMDMSELEVLILDESDILLDMGFEVTLTSILSRLPRMRRTGLFSATNTSEVKRLCVKSGMRNPVVVDVAVSAIQKKDAAATAKEDKQQATPSTLTNYYVISPLDEKLSRLLAFLQQHSNEKVIIFFLTCACVEYYSAVLKELDLPCKGFEYEALHGKLVQKRREKAMERFRERKGSSALLCTDVAARGLDVPDVSWTIQFDAPVDPSSFVHRVGRSARAGKIGKSLVFLTRKEDAYIDFLKLKKVPLQELPDDEVCRPPVMDDDDEGTGQSTTNKPTSNDKTPGEQRIIKSSVPSADITDVLPKIRKIVLKDRDVLEKGTKAYTS</sequence>
<evidence type="ECO:0000259" key="8">
    <source>
        <dbReference type="PROSITE" id="PS51194"/>
    </source>
</evidence>
<dbReference type="InterPro" id="IPR011545">
    <property type="entry name" value="DEAD/DEAH_box_helicase_dom"/>
</dbReference>
<comment type="caution">
    <text evidence="9">The sequence shown here is derived from an EMBL/GenBank/DDBJ whole genome shotgun (WGS) entry which is preliminary data.</text>
</comment>
<evidence type="ECO:0000256" key="5">
    <source>
        <dbReference type="RuleBase" id="RU365068"/>
    </source>
</evidence>
<evidence type="ECO:0000313" key="9">
    <source>
        <dbReference type="EMBL" id="KAL3770252.1"/>
    </source>
</evidence>
<name>A0ABD3N3C2_9STRA</name>
<dbReference type="Pfam" id="PF00271">
    <property type="entry name" value="Helicase_C"/>
    <property type="match status" value="1"/>
</dbReference>
<feature type="compositionally biased region" description="Basic and acidic residues" evidence="6">
    <location>
        <begin position="479"/>
        <end position="489"/>
    </location>
</feature>
<evidence type="ECO:0000259" key="7">
    <source>
        <dbReference type="PROSITE" id="PS51192"/>
    </source>
</evidence>
<dbReference type="Pfam" id="PF00270">
    <property type="entry name" value="DEAD"/>
    <property type="match status" value="1"/>
</dbReference>
<feature type="region of interest" description="Disordered" evidence="6">
    <location>
        <begin position="446"/>
        <end position="532"/>
    </location>
</feature>
<dbReference type="SMART" id="SM00490">
    <property type="entry name" value="HELICc"/>
    <property type="match status" value="1"/>
</dbReference>
<dbReference type="SUPFAM" id="SSF52540">
    <property type="entry name" value="P-loop containing nucleoside triphosphate hydrolases"/>
    <property type="match status" value="1"/>
</dbReference>
<keyword evidence="1 5" id="KW-0547">Nucleotide-binding</keyword>
<feature type="region of interest" description="Disordered" evidence="6">
    <location>
        <begin position="941"/>
        <end position="981"/>
    </location>
</feature>
<feature type="compositionally biased region" description="Low complexity" evidence="6">
    <location>
        <begin position="72"/>
        <end position="81"/>
    </location>
</feature>
<dbReference type="PROSITE" id="PS51194">
    <property type="entry name" value="HELICASE_CTER"/>
    <property type="match status" value="1"/>
</dbReference>
<proteinExistence type="inferred from homology"/>
<feature type="compositionally biased region" description="Polar residues" evidence="6">
    <location>
        <begin position="452"/>
        <end position="464"/>
    </location>
</feature>
<dbReference type="GO" id="GO:0003724">
    <property type="term" value="F:RNA helicase activity"/>
    <property type="evidence" value="ECO:0007669"/>
    <property type="project" value="UniProtKB-EC"/>
</dbReference>
<dbReference type="InterPro" id="IPR027417">
    <property type="entry name" value="P-loop_NTPase"/>
</dbReference>
<dbReference type="GO" id="GO:0003723">
    <property type="term" value="F:RNA binding"/>
    <property type="evidence" value="ECO:0007669"/>
    <property type="project" value="UniProtKB-UniRule"/>
</dbReference>
<feature type="compositionally biased region" description="Polar residues" evidence="6">
    <location>
        <begin position="82"/>
        <end position="92"/>
    </location>
</feature>
<feature type="region of interest" description="Disordered" evidence="6">
    <location>
        <begin position="351"/>
        <end position="428"/>
    </location>
</feature>
<evidence type="ECO:0000256" key="3">
    <source>
        <dbReference type="ARBA" id="ARBA00022840"/>
    </source>
</evidence>
<keyword evidence="5" id="KW-0347">Helicase</keyword>
<gene>
    <name evidence="9" type="ORF">ACHAWO_009566</name>
</gene>
<evidence type="ECO:0000256" key="4">
    <source>
        <dbReference type="ARBA" id="ARBA00022884"/>
    </source>
</evidence>
<feature type="compositionally biased region" description="Polar residues" evidence="6">
    <location>
        <begin position="956"/>
        <end position="969"/>
    </location>
</feature>
<dbReference type="InterPro" id="IPR014001">
    <property type="entry name" value="Helicase_ATP-bd"/>
</dbReference>
<evidence type="ECO:0000313" key="10">
    <source>
        <dbReference type="Proteomes" id="UP001530400"/>
    </source>
</evidence>
<evidence type="ECO:0000256" key="1">
    <source>
        <dbReference type="ARBA" id="ARBA00022741"/>
    </source>
</evidence>